<gene>
    <name evidence="1" type="ORF">CVLEPA_LOCUS5322</name>
</gene>
<sequence length="102" mass="11822">MTDPTASNHDTLFAKAVPVYPVHVNYEKKSKARKLDIDAVTIQKLFEEREVMKNDYQPMTRVYQASLSVKARNGSYYDVPRLEEVVRLIFKDRPCSMLVTKP</sequence>
<keyword evidence="2" id="KW-1185">Reference proteome</keyword>
<proteinExistence type="predicted"/>
<organism evidence="1 2">
    <name type="scientific">Clavelina lepadiformis</name>
    <name type="common">Light-bulb sea squirt</name>
    <name type="synonym">Ascidia lepadiformis</name>
    <dbReference type="NCBI Taxonomy" id="159417"/>
    <lineage>
        <taxon>Eukaryota</taxon>
        <taxon>Metazoa</taxon>
        <taxon>Chordata</taxon>
        <taxon>Tunicata</taxon>
        <taxon>Ascidiacea</taxon>
        <taxon>Aplousobranchia</taxon>
        <taxon>Clavelinidae</taxon>
        <taxon>Clavelina</taxon>
    </lineage>
</organism>
<accession>A0ABP0FC27</accession>
<name>A0ABP0FC27_CLALP</name>
<reference evidence="1 2" key="1">
    <citation type="submission" date="2024-02" db="EMBL/GenBank/DDBJ databases">
        <authorList>
            <person name="Daric V."/>
            <person name="Darras S."/>
        </authorList>
    </citation>
    <scope>NUCLEOTIDE SEQUENCE [LARGE SCALE GENOMIC DNA]</scope>
</reference>
<evidence type="ECO:0000313" key="1">
    <source>
        <dbReference type="EMBL" id="CAK8675787.1"/>
    </source>
</evidence>
<protein>
    <submittedName>
        <fullName evidence="1">Uncharacterized protein</fullName>
    </submittedName>
</protein>
<dbReference type="EMBL" id="CAWYQH010000024">
    <property type="protein sequence ID" value="CAK8675787.1"/>
    <property type="molecule type" value="Genomic_DNA"/>
</dbReference>
<dbReference type="Proteomes" id="UP001642483">
    <property type="component" value="Unassembled WGS sequence"/>
</dbReference>
<comment type="caution">
    <text evidence="1">The sequence shown here is derived from an EMBL/GenBank/DDBJ whole genome shotgun (WGS) entry which is preliminary data.</text>
</comment>
<evidence type="ECO:0000313" key="2">
    <source>
        <dbReference type="Proteomes" id="UP001642483"/>
    </source>
</evidence>